<organism evidence="3 4">
    <name type="scientific">Brevibacillus reuszeri</name>
    <dbReference type="NCBI Taxonomy" id="54915"/>
    <lineage>
        <taxon>Bacteria</taxon>
        <taxon>Bacillati</taxon>
        <taxon>Bacillota</taxon>
        <taxon>Bacilli</taxon>
        <taxon>Bacillales</taxon>
        <taxon>Paenibacillaceae</taxon>
        <taxon>Brevibacillus</taxon>
    </lineage>
</organism>
<dbReference type="Proteomes" id="UP000319578">
    <property type="component" value="Unassembled WGS sequence"/>
</dbReference>
<dbReference type="PANTHER" id="PTHR33308:SF10">
    <property type="entry name" value="EXO-GLUCOSAMINIDASE LYTG"/>
    <property type="match status" value="1"/>
</dbReference>
<keyword evidence="4" id="KW-1185">Reference proteome</keyword>
<dbReference type="SMART" id="SM00047">
    <property type="entry name" value="LYZ2"/>
    <property type="match status" value="1"/>
</dbReference>
<dbReference type="Gene3D" id="4.10.80.30">
    <property type="entry name" value="DNA polymerase, domain 6"/>
    <property type="match status" value="1"/>
</dbReference>
<name>A0ABQ0TRJ0_9BACL</name>
<evidence type="ECO:0000313" key="4">
    <source>
        <dbReference type="Proteomes" id="UP000319578"/>
    </source>
</evidence>
<accession>A0ABQ0TRJ0</accession>
<dbReference type="PANTHER" id="PTHR33308">
    <property type="entry name" value="PEPTIDOGLYCAN HYDROLASE FLGJ"/>
    <property type="match status" value="1"/>
</dbReference>
<reference evidence="3 4" key="1">
    <citation type="submission" date="2019-06" db="EMBL/GenBank/DDBJ databases">
        <title>Whole genome shotgun sequence of Brevibacillus reuszeri NBRC 15719.</title>
        <authorList>
            <person name="Hosoyama A."/>
            <person name="Uohara A."/>
            <person name="Ohji S."/>
            <person name="Ichikawa N."/>
        </authorList>
    </citation>
    <scope>NUCLEOTIDE SEQUENCE [LARGE SCALE GENOMIC DNA]</scope>
    <source>
        <strain evidence="3 4">NBRC 15719</strain>
    </source>
</reference>
<comment type="caution">
    <text evidence="3">The sequence shown here is derived from an EMBL/GenBank/DDBJ whole genome shotgun (WGS) entry which is preliminary data.</text>
</comment>
<dbReference type="InterPro" id="IPR051056">
    <property type="entry name" value="Glycosyl_Hydrolase_73"/>
</dbReference>
<dbReference type="Gene3D" id="1.10.530.10">
    <property type="match status" value="1"/>
</dbReference>
<dbReference type="Pfam" id="PF01832">
    <property type="entry name" value="Glucosaminidase"/>
    <property type="match status" value="1"/>
</dbReference>
<keyword evidence="1" id="KW-0378">Hydrolase</keyword>
<proteinExistence type="predicted"/>
<sequence>MSKEGMTKESGDFMEQQAFIDLVAGSARQSYLTYHLFPSITIAQAILESGWGKKVPVDPVTGRSSYNLFGIKGTGVAGSVKVVSNEAMNGQMVPRTSEFKAYYNYQQSIDDHAQFLLKPAYKKVITASTPYEAAQALTKAGYATDPDYAAKLTRIIDSYNLAQYDQFSAEEPSPYPAWKLDLGKRALKEGLLTSPEWLSKLDEPMPVWAVLAVALRLLDKQREAP</sequence>
<dbReference type="InterPro" id="IPR002901">
    <property type="entry name" value="MGlyc_endo_b_GlcNAc-like_dom"/>
</dbReference>
<evidence type="ECO:0000256" key="1">
    <source>
        <dbReference type="ARBA" id="ARBA00022801"/>
    </source>
</evidence>
<feature type="domain" description="Mannosyl-glycoprotein endo-beta-N-acetylglucosamidase-like" evidence="2">
    <location>
        <begin position="8"/>
        <end position="165"/>
    </location>
</feature>
<gene>
    <name evidence="3" type="ORF">BRE01_42550</name>
</gene>
<dbReference type="EMBL" id="BJON01000016">
    <property type="protein sequence ID" value="GED70553.1"/>
    <property type="molecule type" value="Genomic_DNA"/>
</dbReference>
<dbReference type="PRINTS" id="PR01002">
    <property type="entry name" value="FLGFLGJ"/>
</dbReference>
<evidence type="ECO:0000313" key="3">
    <source>
        <dbReference type="EMBL" id="GED70553.1"/>
    </source>
</evidence>
<protein>
    <recommendedName>
        <fullName evidence="2">Mannosyl-glycoprotein endo-beta-N-acetylglucosamidase-like domain-containing protein</fullName>
    </recommendedName>
</protein>
<evidence type="ECO:0000259" key="2">
    <source>
        <dbReference type="SMART" id="SM00047"/>
    </source>
</evidence>